<comment type="caution">
    <text evidence="1">The sequence shown here is derived from an EMBL/GenBank/DDBJ whole genome shotgun (WGS) entry which is preliminary data.</text>
</comment>
<keyword evidence="2" id="KW-1185">Reference proteome</keyword>
<dbReference type="EMBL" id="CAIIXF020000004">
    <property type="protein sequence ID" value="CAH1781065.1"/>
    <property type="molecule type" value="Genomic_DNA"/>
</dbReference>
<feature type="non-terminal residue" evidence="1">
    <location>
        <position position="214"/>
    </location>
</feature>
<dbReference type="Proteomes" id="UP000749559">
    <property type="component" value="Unassembled WGS sequence"/>
</dbReference>
<organism evidence="1 2">
    <name type="scientific">Owenia fusiformis</name>
    <name type="common">Polychaete worm</name>
    <dbReference type="NCBI Taxonomy" id="6347"/>
    <lineage>
        <taxon>Eukaryota</taxon>
        <taxon>Metazoa</taxon>
        <taxon>Spiralia</taxon>
        <taxon>Lophotrochozoa</taxon>
        <taxon>Annelida</taxon>
        <taxon>Polychaeta</taxon>
        <taxon>Sedentaria</taxon>
        <taxon>Canalipalpata</taxon>
        <taxon>Sabellida</taxon>
        <taxon>Oweniida</taxon>
        <taxon>Oweniidae</taxon>
        <taxon>Owenia</taxon>
    </lineage>
</organism>
<gene>
    <name evidence="1" type="ORF">OFUS_LOCUS7683</name>
</gene>
<evidence type="ECO:0000313" key="2">
    <source>
        <dbReference type="Proteomes" id="UP000749559"/>
    </source>
</evidence>
<evidence type="ECO:0000313" key="1">
    <source>
        <dbReference type="EMBL" id="CAH1781065.1"/>
    </source>
</evidence>
<name>A0A8S4NHL7_OWEFU</name>
<proteinExistence type="predicted"/>
<protein>
    <submittedName>
        <fullName evidence="1">Uncharacterized protein</fullName>
    </submittedName>
</protein>
<sequence length="214" mass="25486">DYTGSRQGCRYTPHYTCTGQDYRYAPHDYICTGQDYRFFPHVLVNITDMSHMITHVLDKITDIPYMIIYVLDNITDFPHMITHELDKITDLHLYMIIYKLVNITDMSHMITHVRDKITVMPHMIIYVLDNITHVLNKLLTGCKHIFNQVPYNSINSKDTTRHIYICFKMRHCITQPPTPFYNMFSLYGLMLKCISRCTYDFYFYNVCNSIHVRI</sequence>
<dbReference type="AlphaFoldDB" id="A0A8S4NHL7"/>
<reference evidence="1" key="1">
    <citation type="submission" date="2022-03" db="EMBL/GenBank/DDBJ databases">
        <authorList>
            <person name="Martin C."/>
        </authorList>
    </citation>
    <scope>NUCLEOTIDE SEQUENCE</scope>
</reference>
<accession>A0A8S4NHL7</accession>